<dbReference type="InterPro" id="IPR010998">
    <property type="entry name" value="Integrase_recombinase_N"/>
</dbReference>
<keyword evidence="4" id="KW-1185">Reference proteome</keyword>
<evidence type="ECO:0000256" key="2">
    <source>
        <dbReference type="SAM" id="MobiDB-lite"/>
    </source>
</evidence>
<evidence type="ECO:0000256" key="1">
    <source>
        <dbReference type="ARBA" id="ARBA00023125"/>
    </source>
</evidence>
<comment type="caution">
    <text evidence="3">The sequence shown here is derived from an EMBL/GenBank/DDBJ whole genome shotgun (WGS) entry which is preliminary data.</text>
</comment>
<accession>A0A8H5H3E5</accession>
<dbReference type="GO" id="GO:0003677">
    <property type="term" value="F:DNA binding"/>
    <property type="evidence" value="ECO:0007669"/>
    <property type="project" value="UniProtKB-KW"/>
</dbReference>
<dbReference type="Gene3D" id="1.10.150.130">
    <property type="match status" value="1"/>
</dbReference>
<name>A0A8H5H3E5_9AGAR</name>
<sequence length="348" mass="38300">MRKLPPRTPSFVNTSRPTHSPPTSTADVSPLETMPSPPRTTSSTVAPGVYVVPLSACQHAARTLPQQSAKIPLGDNVYLPSPFCPLVPADQRLLMWTTPHSNSAQASLDSLLPIENQTAVLLRFLDSLSLSTRQSYGAGLLRFTQFCDRLHISETLHMPASDALLSAFVADAAGSYSGNTVHNWLHGLRAWHVLNRAEWHGRDPLPYRLLRLLAGPSRIIRPPPEGVAGPSHLGRSPPSTYLRVPSTAAALGSAEPVTLEGLAHRVEALSGPRMTLEDLARRVDALELQRDTQAQDLRALFENQRTFQRGLDQCQQWGEEFADGYEQLARLWLTENGHRSVEEWKAAV</sequence>
<dbReference type="EMBL" id="JAACJP010000031">
    <property type="protein sequence ID" value="KAF5375850.1"/>
    <property type="molecule type" value="Genomic_DNA"/>
</dbReference>
<protein>
    <submittedName>
        <fullName evidence="3">Uncharacterized protein</fullName>
    </submittedName>
</protein>
<reference evidence="3 4" key="1">
    <citation type="journal article" date="2020" name="ISME J.">
        <title>Uncovering the hidden diversity of litter-decomposition mechanisms in mushroom-forming fungi.</title>
        <authorList>
            <person name="Floudas D."/>
            <person name="Bentzer J."/>
            <person name="Ahren D."/>
            <person name="Johansson T."/>
            <person name="Persson P."/>
            <person name="Tunlid A."/>
        </authorList>
    </citation>
    <scope>NUCLEOTIDE SEQUENCE [LARGE SCALE GENOMIC DNA]</scope>
    <source>
        <strain evidence="3 4">CBS 661.87</strain>
    </source>
</reference>
<evidence type="ECO:0000313" key="4">
    <source>
        <dbReference type="Proteomes" id="UP000565441"/>
    </source>
</evidence>
<evidence type="ECO:0000313" key="3">
    <source>
        <dbReference type="EMBL" id="KAF5375850.1"/>
    </source>
</evidence>
<feature type="region of interest" description="Disordered" evidence="2">
    <location>
        <begin position="1"/>
        <end position="43"/>
    </location>
</feature>
<dbReference type="SUPFAM" id="SSF47823">
    <property type="entry name" value="lambda integrase-like, N-terminal domain"/>
    <property type="match status" value="1"/>
</dbReference>
<dbReference type="AlphaFoldDB" id="A0A8H5H3E5"/>
<keyword evidence="1" id="KW-0238">DNA-binding</keyword>
<organism evidence="3 4">
    <name type="scientific">Tricholomella constricta</name>
    <dbReference type="NCBI Taxonomy" id="117010"/>
    <lineage>
        <taxon>Eukaryota</taxon>
        <taxon>Fungi</taxon>
        <taxon>Dikarya</taxon>
        <taxon>Basidiomycota</taxon>
        <taxon>Agaricomycotina</taxon>
        <taxon>Agaricomycetes</taxon>
        <taxon>Agaricomycetidae</taxon>
        <taxon>Agaricales</taxon>
        <taxon>Tricholomatineae</taxon>
        <taxon>Lyophyllaceae</taxon>
        <taxon>Tricholomella</taxon>
    </lineage>
</organism>
<dbReference type="OrthoDB" id="3266428at2759"/>
<feature type="compositionally biased region" description="Low complexity" evidence="2">
    <location>
        <begin position="14"/>
        <end position="25"/>
    </location>
</feature>
<gene>
    <name evidence="3" type="ORF">D9615_008190</name>
</gene>
<proteinExistence type="predicted"/>
<dbReference type="Proteomes" id="UP000565441">
    <property type="component" value="Unassembled WGS sequence"/>
</dbReference>